<dbReference type="KEGG" id="poy:PAM_412"/>
<dbReference type="EMBL" id="AP006628">
    <property type="protein sequence ID" value="BAD04497.1"/>
    <property type="molecule type" value="Genomic_DNA"/>
</dbReference>
<accession>Q6YQG1</accession>
<dbReference type="BioCyc" id="OYEL262768:G1G26-497-MONOMER"/>
<dbReference type="Proteomes" id="UP000002523">
    <property type="component" value="Chromosome"/>
</dbReference>
<organism evidence="2 3">
    <name type="scientific">Onion yellows phytoplasma (strain OY-M)</name>
    <dbReference type="NCBI Taxonomy" id="262768"/>
    <lineage>
        <taxon>Bacteria</taxon>
        <taxon>Bacillati</taxon>
        <taxon>Mycoplasmatota</taxon>
        <taxon>Mollicutes</taxon>
        <taxon>Acholeplasmatales</taxon>
        <taxon>Acholeplasmataceae</taxon>
        <taxon>Candidatus Phytoplasma</taxon>
        <taxon>16SrI (Aster yellows group)</taxon>
    </lineage>
</organism>
<proteinExistence type="predicted"/>
<protein>
    <submittedName>
        <fullName evidence="2">Uncharacterized protein</fullName>
    </submittedName>
</protein>
<dbReference type="HOGENOM" id="CLU_2233760_0_0_14"/>
<evidence type="ECO:0000313" key="2">
    <source>
        <dbReference type="EMBL" id="BAD04497.1"/>
    </source>
</evidence>
<feature type="transmembrane region" description="Helical" evidence="1">
    <location>
        <begin position="12"/>
        <end position="29"/>
    </location>
</feature>
<gene>
    <name evidence="2" type="ordered locus">PAM_412</name>
</gene>
<sequence length="105" mass="12270">MNTSDFFKKNLAIIIIFLFGIFIIVGFYHQRNNSKLNNETLSQLEPKSEESKPLKNKSDIKPFEIEKNVIKQIIEITSCLNITKEEKGFFNKELLPIMEKNDFSL</sequence>
<keyword evidence="1" id="KW-0472">Membrane</keyword>
<evidence type="ECO:0000256" key="1">
    <source>
        <dbReference type="SAM" id="Phobius"/>
    </source>
</evidence>
<reference evidence="2 3" key="1">
    <citation type="journal article" date="2004" name="Nat. Genet.">
        <title>Reductive evolution suggested from the complete genome sequence of a plant-pathogenic phytoplasma.</title>
        <authorList>
            <person name="Oshima K."/>
            <person name="Kakizawa S."/>
            <person name="Nishigawa H."/>
            <person name="Jung H.-Y."/>
            <person name="Wei W."/>
            <person name="Suzuki S."/>
            <person name="Arashida R."/>
            <person name="Nakata D."/>
            <person name="Miyata S."/>
            <person name="Ugaki M."/>
            <person name="Namba S."/>
        </authorList>
    </citation>
    <scope>NUCLEOTIDE SEQUENCE [LARGE SCALE GENOMIC DNA]</scope>
    <source>
        <strain evidence="3">OY-M</strain>
    </source>
</reference>
<keyword evidence="3" id="KW-1185">Reference proteome</keyword>
<dbReference type="AlphaFoldDB" id="Q6YQG1"/>
<name>Q6YQG1_ONYPE</name>
<keyword evidence="1" id="KW-1133">Transmembrane helix</keyword>
<evidence type="ECO:0000313" key="3">
    <source>
        <dbReference type="Proteomes" id="UP000002523"/>
    </source>
</evidence>
<keyword evidence="1" id="KW-0812">Transmembrane</keyword>